<dbReference type="EC" id="2.7.13.3" evidence="2"/>
<dbReference type="Proteomes" id="UP001324287">
    <property type="component" value="Chromosome"/>
</dbReference>
<sequence>MSEALANVAKHSDATTCRIQVGCTGDRLCVVVEDDGLGGAVFAAGHGLTGLADRVQAVDGTLVLDSPRGGPTRLIAELPCAS</sequence>
<dbReference type="PANTHER" id="PTHR24421:SF10">
    <property type="entry name" value="NITRATE_NITRITE SENSOR PROTEIN NARQ"/>
    <property type="match status" value="1"/>
</dbReference>
<evidence type="ECO:0000256" key="5">
    <source>
        <dbReference type="ARBA" id="ARBA00023012"/>
    </source>
</evidence>
<dbReference type="Pfam" id="PF02518">
    <property type="entry name" value="HATPase_c"/>
    <property type="match status" value="1"/>
</dbReference>
<dbReference type="InterPro" id="IPR050482">
    <property type="entry name" value="Sensor_HK_TwoCompSys"/>
</dbReference>
<evidence type="ECO:0000256" key="1">
    <source>
        <dbReference type="ARBA" id="ARBA00000085"/>
    </source>
</evidence>
<dbReference type="EMBL" id="CP141261">
    <property type="protein sequence ID" value="WRL65356.1"/>
    <property type="molecule type" value="Genomic_DNA"/>
</dbReference>
<dbReference type="CDD" id="cd16917">
    <property type="entry name" value="HATPase_UhpB-NarQ-NarX-like"/>
    <property type="match status" value="1"/>
</dbReference>
<evidence type="ECO:0000259" key="6">
    <source>
        <dbReference type="Pfam" id="PF02518"/>
    </source>
</evidence>
<keyword evidence="4" id="KW-0418">Kinase</keyword>
<evidence type="ECO:0000256" key="3">
    <source>
        <dbReference type="ARBA" id="ARBA00022679"/>
    </source>
</evidence>
<dbReference type="InterPro" id="IPR036890">
    <property type="entry name" value="HATPase_C_sf"/>
</dbReference>
<dbReference type="PANTHER" id="PTHR24421">
    <property type="entry name" value="NITRATE/NITRITE SENSOR PROTEIN NARX-RELATED"/>
    <property type="match status" value="1"/>
</dbReference>
<feature type="domain" description="Histidine kinase/HSP90-like ATPase" evidence="6">
    <location>
        <begin position="2"/>
        <end position="80"/>
    </location>
</feature>
<comment type="catalytic activity">
    <reaction evidence="1">
        <text>ATP + protein L-histidine = ADP + protein N-phospho-L-histidine.</text>
        <dbReference type="EC" id="2.7.13.3"/>
    </reaction>
</comment>
<dbReference type="SUPFAM" id="SSF55874">
    <property type="entry name" value="ATPase domain of HSP90 chaperone/DNA topoisomerase II/histidine kinase"/>
    <property type="match status" value="1"/>
</dbReference>
<organism evidence="7 8">
    <name type="scientific">Blastococcus brunescens</name>
    <dbReference type="NCBI Taxonomy" id="1564165"/>
    <lineage>
        <taxon>Bacteria</taxon>
        <taxon>Bacillati</taxon>
        <taxon>Actinomycetota</taxon>
        <taxon>Actinomycetes</taxon>
        <taxon>Geodermatophilales</taxon>
        <taxon>Geodermatophilaceae</taxon>
        <taxon>Blastococcus</taxon>
    </lineage>
</organism>
<evidence type="ECO:0000313" key="7">
    <source>
        <dbReference type="EMBL" id="WRL65356.1"/>
    </source>
</evidence>
<protein>
    <recommendedName>
        <fullName evidence="2">histidine kinase</fullName>
        <ecNumber evidence="2">2.7.13.3</ecNumber>
    </recommendedName>
</protein>
<dbReference type="InterPro" id="IPR003594">
    <property type="entry name" value="HATPase_dom"/>
</dbReference>
<accession>A0ABZ1B6M6</accession>
<evidence type="ECO:0000313" key="8">
    <source>
        <dbReference type="Proteomes" id="UP001324287"/>
    </source>
</evidence>
<dbReference type="RefSeq" id="WP_324276680.1">
    <property type="nucleotide sequence ID" value="NZ_CP141261.1"/>
</dbReference>
<evidence type="ECO:0000256" key="4">
    <source>
        <dbReference type="ARBA" id="ARBA00022777"/>
    </source>
</evidence>
<dbReference type="Gene3D" id="3.30.565.10">
    <property type="entry name" value="Histidine kinase-like ATPase, C-terminal domain"/>
    <property type="match status" value="1"/>
</dbReference>
<reference evidence="7 8" key="1">
    <citation type="submission" date="2023-12" db="EMBL/GenBank/DDBJ databases">
        <title>Blastococcus brunescens sp. nov., an actonobacterium isolated from sandstone collected in sahara desert.</title>
        <authorList>
            <person name="Gtari M."/>
            <person name="Ghodhbane F."/>
        </authorList>
    </citation>
    <scope>NUCLEOTIDE SEQUENCE [LARGE SCALE GENOMIC DNA]</scope>
    <source>
        <strain evidence="7 8">BMG 8361</strain>
    </source>
</reference>
<gene>
    <name evidence="7" type="ORF">U6N30_06900</name>
</gene>
<keyword evidence="8" id="KW-1185">Reference proteome</keyword>
<keyword evidence="3" id="KW-0808">Transferase</keyword>
<evidence type="ECO:0000256" key="2">
    <source>
        <dbReference type="ARBA" id="ARBA00012438"/>
    </source>
</evidence>
<dbReference type="GO" id="GO:0005524">
    <property type="term" value="F:ATP binding"/>
    <property type="evidence" value="ECO:0007669"/>
    <property type="project" value="UniProtKB-KW"/>
</dbReference>
<keyword evidence="7" id="KW-0547">Nucleotide-binding</keyword>
<keyword evidence="5" id="KW-0902">Two-component regulatory system</keyword>
<keyword evidence="7" id="KW-0067">ATP-binding</keyword>
<name>A0ABZ1B6M6_9ACTN</name>
<proteinExistence type="predicted"/>